<feature type="transmembrane region" description="Helical" evidence="6">
    <location>
        <begin position="218"/>
        <end position="245"/>
    </location>
</feature>
<feature type="transmembrane region" description="Helical" evidence="6">
    <location>
        <begin position="184"/>
        <end position="206"/>
    </location>
</feature>
<evidence type="ECO:0000256" key="6">
    <source>
        <dbReference type="SAM" id="Phobius"/>
    </source>
</evidence>
<evidence type="ECO:0000256" key="4">
    <source>
        <dbReference type="ARBA" id="ARBA00022989"/>
    </source>
</evidence>
<comment type="subcellular location">
    <subcellularLocation>
        <location evidence="1">Cell membrane</location>
        <topology evidence="1">Multi-pass membrane protein</topology>
    </subcellularLocation>
</comment>
<name>A0A0G2BB07_9BACT</name>
<keyword evidence="2" id="KW-1003">Cell membrane</keyword>
<reference evidence="7 8" key="1">
    <citation type="journal article" date="2015" name="Nature">
        <title>rRNA introns, odd ribosomes, and small enigmatic genomes across a large radiation of phyla.</title>
        <authorList>
            <person name="Brown C.T."/>
            <person name="Hug L.A."/>
            <person name="Thomas B.C."/>
            <person name="Sharon I."/>
            <person name="Castelle C.J."/>
            <person name="Singh A."/>
            <person name="Wilkins M.J."/>
            <person name="Williams K.H."/>
            <person name="Banfield J.F."/>
        </authorList>
    </citation>
    <scope>NUCLEOTIDE SEQUENCE [LARGE SCALE GENOMIC DNA]</scope>
</reference>
<comment type="caution">
    <text evidence="7">The sequence shown here is derived from an EMBL/GenBank/DDBJ whole genome shotgun (WGS) entry which is preliminary data.</text>
</comment>
<accession>A0A0G2BB07</accession>
<evidence type="ECO:0000256" key="5">
    <source>
        <dbReference type="ARBA" id="ARBA00023136"/>
    </source>
</evidence>
<evidence type="ECO:0000256" key="1">
    <source>
        <dbReference type="ARBA" id="ARBA00004651"/>
    </source>
</evidence>
<dbReference type="InterPro" id="IPR001851">
    <property type="entry name" value="ABC_transp_permease"/>
</dbReference>
<dbReference type="GO" id="GO:0015658">
    <property type="term" value="F:branched-chain amino acid transmembrane transporter activity"/>
    <property type="evidence" value="ECO:0007669"/>
    <property type="project" value="InterPro"/>
</dbReference>
<dbReference type="InterPro" id="IPR043428">
    <property type="entry name" value="LivM-like"/>
</dbReference>
<evidence type="ECO:0000256" key="2">
    <source>
        <dbReference type="ARBA" id="ARBA00022475"/>
    </source>
</evidence>
<keyword evidence="5 6" id="KW-0472">Membrane</keyword>
<evidence type="ECO:0000313" key="7">
    <source>
        <dbReference type="EMBL" id="KKW42689.1"/>
    </source>
</evidence>
<sequence length="288" mass="30409">MEYLAHVGIMAAIYCILSLSLNLVVGYCGRYSLSHAAFYGTGAYATAILTANYHTGFFASMLFGAAIAAAGALVIGLVLNRLQGEYYLLASLGFVIIMSSVFNNLNNITGGALGIAGIPPPAILDNILRSHLSVFLLAFLICVLVYALLAYITSAPFGRILRAGREDEEVVATLGYNTTLFKTVALAVSGGVAAIAGSILAAYVTYVSPSSFDINESILILVMVILGGLADLKGSLLGATILVTLPESLRFLGLPAVMADNLRQIIYGAALILMMFFRPQGFLGKYKI</sequence>
<dbReference type="EMBL" id="LCRX01000004">
    <property type="protein sequence ID" value="KKW42689.1"/>
    <property type="molecule type" value="Genomic_DNA"/>
</dbReference>
<dbReference type="GO" id="GO:0005886">
    <property type="term" value="C:plasma membrane"/>
    <property type="evidence" value="ECO:0007669"/>
    <property type="project" value="UniProtKB-SubCell"/>
</dbReference>
<protein>
    <submittedName>
        <fullName evidence="7">Inner-membrane translocator</fullName>
    </submittedName>
</protein>
<gene>
    <name evidence="7" type="ORF">UY92_C0004G0025</name>
</gene>
<feature type="transmembrane region" description="Helical" evidence="6">
    <location>
        <begin position="265"/>
        <end position="283"/>
    </location>
</feature>
<dbReference type="PANTHER" id="PTHR30482">
    <property type="entry name" value="HIGH-AFFINITY BRANCHED-CHAIN AMINO ACID TRANSPORT SYSTEM PERMEASE"/>
    <property type="match status" value="1"/>
</dbReference>
<dbReference type="PANTHER" id="PTHR30482:SF10">
    <property type="entry name" value="HIGH-AFFINITY BRANCHED-CHAIN AMINO ACID TRANSPORT PROTEIN BRAE"/>
    <property type="match status" value="1"/>
</dbReference>
<dbReference type="STRING" id="1619044.UY92_C0004G0025"/>
<feature type="transmembrane region" description="Helical" evidence="6">
    <location>
        <begin position="86"/>
        <end position="102"/>
    </location>
</feature>
<feature type="transmembrane region" description="Helical" evidence="6">
    <location>
        <begin position="57"/>
        <end position="79"/>
    </location>
</feature>
<proteinExistence type="predicted"/>
<dbReference type="AlphaFoldDB" id="A0A0G2BB07"/>
<organism evidence="7 8">
    <name type="scientific">Candidatus Magasanikbacteria bacterium GW2011_GWA2_56_11</name>
    <dbReference type="NCBI Taxonomy" id="1619044"/>
    <lineage>
        <taxon>Bacteria</taxon>
        <taxon>Candidatus Magasanikiibacteriota</taxon>
    </lineage>
</organism>
<feature type="transmembrane region" description="Helical" evidence="6">
    <location>
        <begin position="134"/>
        <end position="152"/>
    </location>
</feature>
<dbReference type="Proteomes" id="UP000033870">
    <property type="component" value="Unassembled WGS sequence"/>
</dbReference>
<feature type="transmembrane region" description="Helical" evidence="6">
    <location>
        <begin position="6"/>
        <end position="25"/>
    </location>
</feature>
<keyword evidence="4 6" id="KW-1133">Transmembrane helix</keyword>
<evidence type="ECO:0000313" key="8">
    <source>
        <dbReference type="Proteomes" id="UP000033870"/>
    </source>
</evidence>
<feature type="transmembrane region" description="Helical" evidence="6">
    <location>
        <begin position="32"/>
        <end position="51"/>
    </location>
</feature>
<dbReference type="CDD" id="cd06581">
    <property type="entry name" value="TM_PBP1_LivM_like"/>
    <property type="match status" value="1"/>
</dbReference>
<dbReference type="Pfam" id="PF02653">
    <property type="entry name" value="BPD_transp_2"/>
    <property type="match status" value="1"/>
</dbReference>
<evidence type="ECO:0000256" key="3">
    <source>
        <dbReference type="ARBA" id="ARBA00022692"/>
    </source>
</evidence>
<feature type="transmembrane region" description="Helical" evidence="6">
    <location>
        <begin position="108"/>
        <end position="127"/>
    </location>
</feature>
<keyword evidence="3 6" id="KW-0812">Transmembrane</keyword>